<sequence length="147" mass="16740">MATGRYTSDLEEGDRLGPVEVVISPFQVREYCHANEMHQPCFQDDPNPIVPPSMAHLEKLRFYTLYCPEGCGPNARVHYTFDVRWHGALRAGTPLAVEGVVRSRSMKRGREYMDVDITMREKATGRLLVEYRDTVCLSYREAAKDAA</sequence>
<reference evidence="1 2" key="1">
    <citation type="submission" date="2016-10" db="EMBL/GenBank/DDBJ databases">
        <authorList>
            <person name="de Groot N.N."/>
        </authorList>
    </citation>
    <scope>NUCLEOTIDE SEQUENCE [LARGE SCALE GENOMIC DNA]</scope>
    <source>
        <strain evidence="1 2">DSM 19981</strain>
    </source>
</reference>
<dbReference type="AlphaFoldDB" id="A0A1I4CD12"/>
<dbReference type="STRING" id="1123062.SAMN02745775_107113"/>
<gene>
    <name evidence="1" type="ORF">SAMN02745775_107113</name>
</gene>
<dbReference type="InterPro" id="IPR029069">
    <property type="entry name" value="HotDog_dom_sf"/>
</dbReference>
<keyword evidence="2" id="KW-1185">Reference proteome</keyword>
<dbReference type="Proteomes" id="UP000199473">
    <property type="component" value="Unassembled WGS sequence"/>
</dbReference>
<evidence type="ECO:0008006" key="3">
    <source>
        <dbReference type="Google" id="ProtNLM"/>
    </source>
</evidence>
<dbReference type="SUPFAM" id="SSF54637">
    <property type="entry name" value="Thioesterase/thiol ester dehydrase-isomerase"/>
    <property type="match status" value="1"/>
</dbReference>
<proteinExistence type="predicted"/>
<accession>A0A1I4CD12</accession>
<dbReference type="Gene3D" id="3.10.129.10">
    <property type="entry name" value="Hotdog Thioesterase"/>
    <property type="match status" value="1"/>
</dbReference>
<dbReference type="OrthoDB" id="7264508at2"/>
<name>A0A1I4CD12_9PROT</name>
<dbReference type="RefSeq" id="WP_092961304.1">
    <property type="nucleotide sequence ID" value="NZ_FOSQ01000007.1"/>
</dbReference>
<protein>
    <recommendedName>
        <fullName evidence="3">Acyl dehydratase</fullName>
    </recommendedName>
</protein>
<organism evidence="1 2">
    <name type="scientific">Falsiroseomonas stagni DSM 19981</name>
    <dbReference type="NCBI Taxonomy" id="1123062"/>
    <lineage>
        <taxon>Bacteria</taxon>
        <taxon>Pseudomonadati</taxon>
        <taxon>Pseudomonadota</taxon>
        <taxon>Alphaproteobacteria</taxon>
        <taxon>Acetobacterales</taxon>
        <taxon>Roseomonadaceae</taxon>
        <taxon>Falsiroseomonas</taxon>
    </lineage>
</organism>
<dbReference type="EMBL" id="FOSQ01000007">
    <property type="protein sequence ID" value="SFK78500.1"/>
    <property type="molecule type" value="Genomic_DNA"/>
</dbReference>
<evidence type="ECO:0000313" key="1">
    <source>
        <dbReference type="EMBL" id="SFK78500.1"/>
    </source>
</evidence>
<evidence type="ECO:0000313" key="2">
    <source>
        <dbReference type="Proteomes" id="UP000199473"/>
    </source>
</evidence>